<evidence type="ECO:0000259" key="4">
    <source>
        <dbReference type="PROSITE" id="PS50048"/>
    </source>
</evidence>
<protein>
    <recommendedName>
        <fullName evidence="4">Zn(2)-C6 fungal-type domain-containing protein</fullName>
    </recommendedName>
</protein>
<dbReference type="GO" id="GO:0008270">
    <property type="term" value="F:zinc ion binding"/>
    <property type="evidence" value="ECO:0007669"/>
    <property type="project" value="InterPro"/>
</dbReference>
<dbReference type="EMBL" id="MU856898">
    <property type="protein sequence ID" value="KAK4154944.1"/>
    <property type="molecule type" value="Genomic_DNA"/>
</dbReference>
<dbReference type="InterPro" id="IPR050987">
    <property type="entry name" value="AtrR-like"/>
</dbReference>
<evidence type="ECO:0000256" key="1">
    <source>
        <dbReference type="ARBA" id="ARBA00022723"/>
    </source>
</evidence>
<feature type="compositionally biased region" description="Low complexity" evidence="3">
    <location>
        <begin position="61"/>
        <end position="90"/>
    </location>
</feature>
<dbReference type="Pfam" id="PF04082">
    <property type="entry name" value="Fungal_trans"/>
    <property type="match status" value="1"/>
</dbReference>
<comment type="caution">
    <text evidence="5">The sequence shown here is derived from an EMBL/GenBank/DDBJ whole genome shotgun (WGS) entry which is preliminary data.</text>
</comment>
<dbReference type="CDD" id="cd12148">
    <property type="entry name" value="fungal_TF_MHR"/>
    <property type="match status" value="1"/>
</dbReference>
<name>A0AAN6ZYL4_9PEZI</name>
<dbReference type="GO" id="GO:0003677">
    <property type="term" value="F:DNA binding"/>
    <property type="evidence" value="ECO:0007669"/>
    <property type="project" value="InterPro"/>
</dbReference>
<dbReference type="SUPFAM" id="SSF57701">
    <property type="entry name" value="Zn2/Cys6 DNA-binding domain"/>
    <property type="match status" value="1"/>
</dbReference>
<organism evidence="5 6">
    <name type="scientific">Chaetomidium leptoderma</name>
    <dbReference type="NCBI Taxonomy" id="669021"/>
    <lineage>
        <taxon>Eukaryota</taxon>
        <taxon>Fungi</taxon>
        <taxon>Dikarya</taxon>
        <taxon>Ascomycota</taxon>
        <taxon>Pezizomycotina</taxon>
        <taxon>Sordariomycetes</taxon>
        <taxon>Sordariomycetidae</taxon>
        <taxon>Sordariales</taxon>
        <taxon>Chaetomiaceae</taxon>
        <taxon>Chaetomidium</taxon>
    </lineage>
</organism>
<dbReference type="InterPro" id="IPR036864">
    <property type="entry name" value="Zn2-C6_fun-type_DNA-bd_sf"/>
</dbReference>
<dbReference type="PROSITE" id="PS00463">
    <property type="entry name" value="ZN2_CY6_FUNGAL_1"/>
    <property type="match status" value="1"/>
</dbReference>
<gene>
    <name evidence="5" type="ORF">C8A00DRAFT_42339</name>
</gene>
<dbReference type="PANTHER" id="PTHR46910">
    <property type="entry name" value="TRANSCRIPTION FACTOR PDR1"/>
    <property type="match status" value="1"/>
</dbReference>
<dbReference type="SMART" id="SM00066">
    <property type="entry name" value="GAL4"/>
    <property type="match status" value="1"/>
</dbReference>
<evidence type="ECO:0000313" key="5">
    <source>
        <dbReference type="EMBL" id="KAK4154944.1"/>
    </source>
</evidence>
<evidence type="ECO:0000256" key="2">
    <source>
        <dbReference type="ARBA" id="ARBA00023242"/>
    </source>
</evidence>
<dbReference type="AlphaFoldDB" id="A0AAN6ZYL4"/>
<evidence type="ECO:0000313" key="6">
    <source>
        <dbReference type="Proteomes" id="UP001302745"/>
    </source>
</evidence>
<feature type="domain" description="Zn(2)-C6 fungal-type" evidence="4">
    <location>
        <begin position="15"/>
        <end position="48"/>
    </location>
</feature>
<reference evidence="5" key="2">
    <citation type="submission" date="2023-05" db="EMBL/GenBank/DDBJ databases">
        <authorList>
            <consortium name="Lawrence Berkeley National Laboratory"/>
            <person name="Steindorff A."/>
            <person name="Hensen N."/>
            <person name="Bonometti L."/>
            <person name="Westerberg I."/>
            <person name="Brannstrom I.O."/>
            <person name="Guillou S."/>
            <person name="Cros-Aarteil S."/>
            <person name="Calhoun S."/>
            <person name="Haridas S."/>
            <person name="Kuo A."/>
            <person name="Mondo S."/>
            <person name="Pangilinan J."/>
            <person name="Riley R."/>
            <person name="Labutti K."/>
            <person name="Andreopoulos B."/>
            <person name="Lipzen A."/>
            <person name="Chen C."/>
            <person name="Yanf M."/>
            <person name="Daum C."/>
            <person name="Ng V."/>
            <person name="Clum A."/>
            <person name="Ohm R."/>
            <person name="Martin F."/>
            <person name="Silar P."/>
            <person name="Natvig D."/>
            <person name="Lalanne C."/>
            <person name="Gautier V."/>
            <person name="Ament-Velasquez S.L."/>
            <person name="Kruys A."/>
            <person name="Hutchinson M.I."/>
            <person name="Powell A.J."/>
            <person name="Barry K."/>
            <person name="Miller A.N."/>
            <person name="Grigoriev I.V."/>
            <person name="Debuchy R."/>
            <person name="Gladieux P."/>
            <person name="Thoren M.H."/>
            <person name="Johannesson H."/>
        </authorList>
    </citation>
    <scope>NUCLEOTIDE SEQUENCE</scope>
    <source>
        <strain evidence="5">CBS 538.74</strain>
    </source>
</reference>
<feature type="region of interest" description="Disordered" evidence="3">
    <location>
        <begin position="55"/>
        <end position="98"/>
    </location>
</feature>
<dbReference type="GO" id="GO:0000981">
    <property type="term" value="F:DNA-binding transcription factor activity, RNA polymerase II-specific"/>
    <property type="evidence" value="ECO:0007669"/>
    <property type="project" value="InterPro"/>
</dbReference>
<reference evidence="5" key="1">
    <citation type="journal article" date="2023" name="Mol. Phylogenet. Evol.">
        <title>Genome-scale phylogeny and comparative genomics of the fungal order Sordariales.</title>
        <authorList>
            <person name="Hensen N."/>
            <person name="Bonometti L."/>
            <person name="Westerberg I."/>
            <person name="Brannstrom I.O."/>
            <person name="Guillou S."/>
            <person name="Cros-Aarteil S."/>
            <person name="Calhoun S."/>
            <person name="Haridas S."/>
            <person name="Kuo A."/>
            <person name="Mondo S."/>
            <person name="Pangilinan J."/>
            <person name="Riley R."/>
            <person name="LaButti K."/>
            <person name="Andreopoulos B."/>
            <person name="Lipzen A."/>
            <person name="Chen C."/>
            <person name="Yan M."/>
            <person name="Daum C."/>
            <person name="Ng V."/>
            <person name="Clum A."/>
            <person name="Steindorff A."/>
            <person name="Ohm R.A."/>
            <person name="Martin F."/>
            <person name="Silar P."/>
            <person name="Natvig D.O."/>
            <person name="Lalanne C."/>
            <person name="Gautier V."/>
            <person name="Ament-Velasquez S.L."/>
            <person name="Kruys A."/>
            <person name="Hutchinson M.I."/>
            <person name="Powell A.J."/>
            <person name="Barry K."/>
            <person name="Miller A.N."/>
            <person name="Grigoriev I.V."/>
            <person name="Debuchy R."/>
            <person name="Gladieux P."/>
            <person name="Hiltunen Thoren M."/>
            <person name="Johannesson H."/>
        </authorList>
    </citation>
    <scope>NUCLEOTIDE SEQUENCE</scope>
    <source>
        <strain evidence="5">CBS 538.74</strain>
    </source>
</reference>
<dbReference type="Gene3D" id="4.10.240.10">
    <property type="entry name" value="Zn(2)-C6 fungal-type DNA-binding domain"/>
    <property type="match status" value="1"/>
</dbReference>
<feature type="region of interest" description="Disordered" evidence="3">
    <location>
        <begin position="490"/>
        <end position="520"/>
    </location>
</feature>
<dbReference type="GO" id="GO:0006351">
    <property type="term" value="P:DNA-templated transcription"/>
    <property type="evidence" value="ECO:0007669"/>
    <property type="project" value="InterPro"/>
</dbReference>
<dbReference type="Proteomes" id="UP001302745">
    <property type="component" value="Unassembled WGS sequence"/>
</dbReference>
<proteinExistence type="predicted"/>
<sequence>MPNTRPRRLLRISKACDFCHKRRIKCQSSPLNPARCQNCTDFDVRCTYSRPSKRGTSSLHAAAAPPLQQQQAVTDSSPPGTPTRATTAPSVSHESGVYRRRFNQGEETSSTTEGGFPFFDPVRLERRLDMLEHSRNRAFFCSVMAACALSSARIRDGALASSQRGSENPGAMPPEMFFAAAEEALPKKILQCRDFDCLRGYALLSLASLQDAKIRAMQMYLGHYFTILAINQWHDESNWPEHIQPSEKEERRRLYWSMYTLDVYSSIVWDGCIHYQESHARDPYDSTHWIMGWNFTTDLYRILEHNLTRLRSRSSKFNLVGDLASSVSPSLTGQDRVAELYSTLPPVFKQLQPATGDPARDIYGFQTANIQATMALLRMVYLSLEDGADLETKCSVVSDVLATFHQVPKPYLRAISTPLIYHIGGIGIILGSVMEGSLSESSCRRVRELLLSMADLLESLEAFLSRSAGAGQRLRDLVARLEEYMRTGTTGSFQTQDGAESAGPAFQDAPSNGWGEAGMPDLSPQFQLPDEFLRDWTWPFATSNTYLSF</sequence>
<keyword evidence="1" id="KW-0479">Metal-binding</keyword>
<dbReference type="PANTHER" id="PTHR46910:SF18">
    <property type="entry name" value="ZN(II)2CYS6 TRANSCRIPTION FACTOR (EUROFUNG)"/>
    <property type="match status" value="1"/>
</dbReference>
<accession>A0AAN6ZYL4</accession>
<keyword evidence="2" id="KW-0539">Nucleus</keyword>
<dbReference type="PROSITE" id="PS50048">
    <property type="entry name" value="ZN2_CY6_FUNGAL_2"/>
    <property type="match status" value="1"/>
</dbReference>
<dbReference type="Pfam" id="PF00172">
    <property type="entry name" value="Zn_clus"/>
    <property type="match status" value="1"/>
</dbReference>
<dbReference type="CDD" id="cd00067">
    <property type="entry name" value="GAL4"/>
    <property type="match status" value="1"/>
</dbReference>
<evidence type="ECO:0000256" key="3">
    <source>
        <dbReference type="SAM" id="MobiDB-lite"/>
    </source>
</evidence>
<dbReference type="InterPro" id="IPR001138">
    <property type="entry name" value="Zn2Cys6_DnaBD"/>
</dbReference>
<keyword evidence="6" id="KW-1185">Reference proteome</keyword>
<dbReference type="InterPro" id="IPR007219">
    <property type="entry name" value="XnlR_reg_dom"/>
</dbReference>